<feature type="region of interest" description="Disordered" evidence="1">
    <location>
        <begin position="70"/>
        <end position="134"/>
    </location>
</feature>
<feature type="region of interest" description="Disordered" evidence="1">
    <location>
        <begin position="570"/>
        <end position="608"/>
    </location>
</feature>
<dbReference type="SMART" id="SM00443">
    <property type="entry name" value="G_patch"/>
    <property type="match status" value="1"/>
</dbReference>
<evidence type="ECO:0000259" key="2">
    <source>
        <dbReference type="PROSITE" id="PS50174"/>
    </source>
</evidence>
<dbReference type="SUPFAM" id="SSF82708">
    <property type="entry name" value="R3H domain"/>
    <property type="match status" value="1"/>
</dbReference>
<dbReference type="CDD" id="cd02325">
    <property type="entry name" value="R3H"/>
    <property type="match status" value="1"/>
</dbReference>
<feature type="compositionally biased region" description="Gly residues" evidence="1">
    <location>
        <begin position="16"/>
        <end position="36"/>
    </location>
</feature>
<dbReference type="SMART" id="SM00393">
    <property type="entry name" value="R3H"/>
    <property type="match status" value="1"/>
</dbReference>
<dbReference type="STRING" id="35722.A0A0B7N1G4"/>
<evidence type="ECO:0000259" key="3">
    <source>
        <dbReference type="PROSITE" id="PS51061"/>
    </source>
</evidence>
<dbReference type="Pfam" id="PF01424">
    <property type="entry name" value="R3H"/>
    <property type="match status" value="1"/>
</dbReference>
<feature type="compositionally biased region" description="Basic and acidic residues" evidence="1">
    <location>
        <begin position="436"/>
        <end position="445"/>
    </location>
</feature>
<name>A0A0B7N1G4_9FUNG</name>
<evidence type="ECO:0000313" key="5">
    <source>
        <dbReference type="Proteomes" id="UP000054107"/>
    </source>
</evidence>
<protein>
    <recommendedName>
        <fullName evidence="6">Protein SQS1</fullName>
    </recommendedName>
</protein>
<feature type="domain" description="G-patch" evidence="2">
    <location>
        <begin position="623"/>
        <end position="666"/>
    </location>
</feature>
<feature type="compositionally biased region" description="Basic residues" evidence="1">
    <location>
        <begin position="83"/>
        <end position="97"/>
    </location>
</feature>
<evidence type="ECO:0000256" key="1">
    <source>
        <dbReference type="SAM" id="MobiDB-lite"/>
    </source>
</evidence>
<feature type="region of interest" description="Disordered" evidence="1">
    <location>
        <begin position="339"/>
        <end position="369"/>
    </location>
</feature>
<proteinExistence type="predicted"/>
<feature type="compositionally biased region" description="Acidic residues" evidence="1">
    <location>
        <begin position="339"/>
        <end position="354"/>
    </location>
</feature>
<organism evidence="4 5">
    <name type="scientific">Parasitella parasitica</name>
    <dbReference type="NCBI Taxonomy" id="35722"/>
    <lineage>
        <taxon>Eukaryota</taxon>
        <taxon>Fungi</taxon>
        <taxon>Fungi incertae sedis</taxon>
        <taxon>Mucoromycota</taxon>
        <taxon>Mucoromycotina</taxon>
        <taxon>Mucoromycetes</taxon>
        <taxon>Mucorales</taxon>
        <taxon>Mucorineae</taxon>
        <taxon>Mucoraceae</taxon>
        <taxon>Parasitella</taxon>
    </lineage>
</organism>
<dbReference type="Proteomes" id="UP000054107">
    <property type="component" value="Unassembled WGS sequence"/>
</dbReference>
<evidence type="ECO:0008006" key="6">
    <source>
        <dbReference type="Google" id="ProtNLM"/>
    </source>
</evidence>
<dbReference type="Pfam" id="PF01585">
    <property type="entry name" value="G-patch"/>
    <property type="match status" value="1"/>
</dbReference>
<dbReference type="InterPro" id="IPR051189">
    <property type="entry name" value="Splicing_assoc_domain"/>
</dbReference>
<dbReference type="InterPro" id="IPR001374">
    <property type="entry name" value="R3H_dom"/>
</dbReference>
<feature type="domain" description="R3H" evidence="3">
    <location>
        <begin position="478"/>
        <end position="541"/>
    </location>
</feature>
<accession>A0A0B7N1G4</accession>
<keyword evidence="5" id="KW-1185">Reference proteome</keyword>
<dbReference type="OrthoDB" id="21470at2759"/>
<reference evidence="4 5" key="1">
    <citation type="submission" date="2014-09" db="EMBL/GenBank/DDBJ databases">
        <authorList>
            <person name="Ellenberger Sabrina"/>
        </authorList>
    </citation>
    <scope>NUCLEOTIDE SEQUENCE [LARGE SCALE GENOMIC DNA]</scope>
    <source>
        <strain evidence="4 5">CBS 412.66</strain>
    </source>
</reference>
<dbReference type="InterPro" id="IPR036867">
    <property type="entry name" value="R3H_dom_sf"/>
</dbReference>
<dbReference type="EMBL" id="LN720687">
    <property type="protein sequence ID" value="CEP08929.1"/>
    <property type="molecule type" value="Genomic_DNA"/>
</dbReference>
<feature type="region of interest" description="Disordered" evidence="1">
    <location>
        <begin position="430"/>
        <end position="474"/>
    </location>
</feature>
<feature type="compositionally biased region" description="Basic and acidic residues" evidence="1">
    <location>
        <begin position="454"/>
        <end position="472"/>
    </location>
</feature>
<dbReference type="Gene3D" id="3.30.1370.50">
    <property type="entry name" value="R3H-like domain"/>
    <property type="match status" value="1"/>
</dbReference>
<sequence>MPGRGKRGNGREAGGRNRGGASARGGRGKGRGSNGGRGRELIPSTMGYVYRPRSEVDEFNDDFRIYGQFSSDEDDSELETRRFVPHKQVNGKHRQKKDRLGFAKETSSFCGSHHNKDYDDGAMSHAGLGSSGSQNAAVTSRQQFANGKSKYLKKVLFTKSSSSVDLTKEAEDTLVEQHTDLKTSMSNLSLRDEKSLAKEELWVILKGNSPAPDDTSIEATCSSAELKDVELGTDIPKNDDTKHFLQSDFSPDEKEDAFTTNTSCGEDFVEQCTSDEEIKQDALDQDVEEGLLSDDEYYKDELKEGTLITEDFMENIGIEDEEDLEGLLAWSAMQESNLEFDLDEDEDEDEDEHEDGNQVYEYSTLDDPAAREIPLMKEEEMKITKNMAVIVKDDMPKRVGYRDRDENSIVDPEIFGQTLKAALADVPPGLRPGMRRWYEKQQRKDERKKKKEKGKALRKEEKKNGKWKTKDKEDEDLTNQMAKIDQRIRDFIQDDSISSFQFAPMATHVRRQLHVLAAAYNLKSKSAGGGGSRCTVVTKTPRTNIPNDRRYISRYLLDIQSNMDEQNRIIGKNNAKGNQKGKKKNVGSTKISSLPKDRRGDTQFPAGPSHGTIVAFDAAPISESNVGHRMLAAMGWKQGEALGSKSDGIIAPIEAIIRKKGRGLGS</sequence>
<dbReference type="PROSITE" id="PS50174">
    <property type="entry name" value="G_PATCH"/>
    <property type="match status" value="1"/>
</dbReference>
<dbReference type="AlphaFoldDB" id="A0A0B7N1G4"/>
<dbReference type="PANTHER" id="PTHR14195">
    <property type="entry name" value="G PATCH DOMAIN CONTAINING PROTEIN 2"/>
    <property type="match status" value="1"/>
</dbReference>
<dbReference type="InterPro" id="IPR000467">
    <property type="entry name" value="G_patch_dom"/>
</dbReference>
<dbReference type="PROSITE" id="PS51061">
    <property type="entry name" value="R3H"/>
    <property type="match status" value="1"/>
</dbReference>
<feature type="region of interest" description="Disordered" evidence="1">
    <location>
        <begin position="1"/>
        <end position="43"/>
    </location>
</feature>
<evidence type="ECO:0000313" key="4">
    <source>
        <dbReference type="EMBL" id="CEP08929.1"/>
    </source>
</evidence>
<dbReference type="GO" id="GO:0003676">
    <property type="term" value="F:nucleic acid binding"/>
    <property type="evidence" value="ECO:0007669"/>
    <property type="project" value="UniProtKB-UniRule"/>
</dbReference>
<gene>
    <name evidence="4" type="primary">PARPA_02344.1 scaffold 4085</name>
</gene>